<dbReference type="AlphaFoldDB" id="A0A9D4U9E1"/>
<proteinExistence type="predicted"/>
<sequence length="118" mass="13542">MTLRAKSRELKANLCCSLPKDYMHTSEERLWSVDMNLNACLLLFESLLPFEFFILQNHTQNAYRKDEERLCTLKSSINMTQSALKRTYMSNLIEDAHAAVMAVDDCRNLNCPPVSAHA</sequence>
<accession>A0A9D4U9E1</accession>
<gene>
    <name evidence="1" type="ORF">GOP47_0022254</name>
</gene>
<keyword evidence="2" id="KW-1185">Reference proteome</keyword>
<dbReference type="Proteomes" id="UP000886520">
    <property type="component" value="Chromosome 21"/>
</dbReference>
<dbReference type="EMBL" id="JABFUD020000021">
    <property type="protein sequence ID" value="KAI5063707.1"/>
    <property type="molecule type" value="Genomic_DNA"/>
</dbReference>
<organism evidence="1 2">
    <name type="scientific">Adiantum capillus-veneris</name>
    <name type="common">Maidenhair fern</name>
    <dbReference type="NCBI Taxonomy" id="13818"/>
    <lineage>
        <taxon>Eukaryota</taxon>
        <taxon>Viridiplantae</taxon>
        <taxon>Streptophyta</taxon>
        <taxon>Embryophyta</taxon>
        <taxon>Tracheophyta</taxon>
        <taxon>Polypodiopsida</taxon>
        <taxon>Polypodiidae</taxon>
        <taxon>Polypodiales</taxon>
        <taxon>Pteridineae</taxon>
        <taxon>Pteridaceae</taxon>
        <taxon>Vittarioideae</taxon>
        <taxon>Adiantum</taxon>
    </lineage>
</organism>
<evidence type="ECO:0000313" key="2">
    <source>
        <dbReference type="Proteomes" id="UP000886520"/>
    </source>
</evidence>
<evidence type="ECO:0000313" key="1">
    <source>
        <dbReference type="EMBL" id="KAI5063707.1"/>
    </source>
</evidence>
<comment type="caution">
    <text evidence="1">The sequence shown here is derived from an EMBL/GenBank/DDBJ whole genome shotgun (WGS) entry which is preliminary data.</text>
</comment>
<reference evidence="1" key="1">
    <citation type="submission" date="2021-01" db="EMBL/GenBank/DDBJ databases">
        <title>Adiantum capillus-veneris genome.</title>
        <authorList>
            <person name="Fang Y."/>
            <person name="Liao Q."/>
        </authorList>
    </citation>
    <scope>NUCLEOTIDE SEQUENCE</scope>
    <source>
        <strain evidence="1">H3</strain>
        <tissue evidence="1">Leaf</tissue>
    </source>
</reference>
<name>A0A9D4U9E1_ADICA</name>
<protein>
    <submittedName>
        <fullName evidence="1">Uncharacterized protein</fullName>
    </submittedName>
</protein>